<evidence type="ECO:0000313" key="3">
    <source>
        <dbReference type="EMBL" id="SPO41747.1"/>
    </source>
</evidence>
<keyword evidence="4" id="KW-1185">Reference proteome</keyword>
<dbReference type="EMBL" id="OOIP01000031">
    <property type="protein sequence ID" value="SPO41747.1"/>
    <property type="molecule type" value="Genomic_DNA"/>
</dbReference>
<gene>
    <name evidence="3" type="ORF">PSFLO_07229</name>
</gene>
<evidence type="ECO:0000256" key="2">
    <source>
        <dbReference type="SAM" id="SignalP"/>
    </source>
</evidence>
<name>A0A5C3FDN8_9BASI</name>
<sequence>MLVKALLVTIFALNCALVSAMDPSPAVIPELDRVWNHHQIELSAMLDALSSAGRAHYRYQEDRQARRQALQLARWIVQPDTVPAIHYGLARERSIFQGAIAEAETAIEATGYASVLEWHTTVVAKLSRLHQLFASQQTKTFALKRFLLSRYAGSGDSFRYLNFWWLQSTYADHLDRLALLSKEFDTKYQNRIVRWNVLHRPLRGALTRHAARSHRLTGDGGASSPTTGVLPPS</sequence>
<dbReference type="Proteomes" id="UP000323386">
    <property type="component" value="Unassembled WGS sequence"/>
</dbReference>
<keyword evidence="2" id="KW-0732">Signal</keyword>
<dbReference type="AlphaFoldDB" id="A0A5C3FDN8"/>
<accession>A0A5C3FDN8</accession>
<evidence type="ECO:0000256" key="1">
    <source>
        <dbReference type="SAM" id="MobiDB-lite"/>
    </source>
</evidence>
<protein>
    <submittedName>
        <fullName evidence="3">Uncharacterized protein</fullName>
    </submittedName>
</protein>
<feature type="signal peptide" evidence="2">
    <location>
        <begin position="1"/>
        <end position="20"/>
    </location>
</feature>
<reference evidence="3 4" key="1">
    <citation type="submission" date="2018-03" db="EMBL/GenBank/DDBJ databases">
        <authorList>
            <person name="Guldener U."/>
        </authorList>
    </citation>
    <scope>NUCLEOTIDE SEQUENCE [LARGE SCALE GENOMIC DNA]</scope>
    <source>
        <strain evidence="3 4">DAOM196992</strain>
    </source>
</reference>
<feature type="region of interest" description="Disordered" evidence="1">
    <location>
        <begin position="209"/>
        <end position="233"/>
    </location>
</feature>
<organism evidence="3 4">
    <name type="scientific">Pseudozyma flocculosa</name>
    <dbReference type="NCBI Taxonomy" id="84751"/>
    <lineage>
        <taxon>Eukaryota</taxon>
        <taxon>Fungi</taxon>
        <taxon>Dikarya</taxon>
        <taxon>Basidiomycota</taxon>
        <taxon>Ustilaginomycotina</taxon>
        <taxon>Ustilaginomycetes</taxon>
        <taxon>Ustilaginales</taxon>
        <taxon>Ustilaginaceae</taxon>
        <taxon>Pseudozyma</taxon>
    </lineage>
</organism>
<proteinExistence type="predicted"/>
<evidence type="ECO:0000313" key="4">
    <source>
        <dbReference type="Proteomes" id="UP000323386"/>
    </source>
</evidence>
<feature type="chain" id="PRO_5022868295" evidence="2">
    <location>
        <begin position="21"/>
        <end position="233"/>
    </location>
</feature>